<dbReference type="OrthoDB" id="9807874at2"/>
<keyword evidence="3 7" id="KW-0812">Transmembrane</keyword>
<accession>A0A542SPU1</accession>
<evidence type="ECO:0000256" key="3">
    <source>
        <dbReference type="ARBA" id="ARBA00022692"/>
    </source>
</evidence>
<dbReference type="GO" id="GO:0004252">
    <property type="term" value="F:serine-type endopeptidase activity"/>
    <property type="evidence" value="ECO:0007669"/>
    <property type="project" value="InterPro"/>
</dbReference>
<feature type="transmembrane region" description="Helical" evidence="7">
    <location>
        <begin position="106"/>
        <end position="132"/>
    </location>
</feature>
<dbReference type="InterPro" id="IPR035952">
    <property type="entry name" value="Rhomboid-like_sf"/>
</dbReference>
<keyword evidence="9" id="KW-0645">Protease</keyword>
<comment type="subcellular location">
    <subcellularLocation>
        <location evidence="1">Membrane</location>
        <topology evidence="1">Multi-pass membrane protein</topology>
    </subcellularLocation>
</comment>
<evidence type="ECO:0000256" key="2">
    <source>
        <dbReference type="ARBA" id="ARBA00009045"/>
    </source>
</evidence>
<name>A0A542SPU1_9MICO</name>
<dbReference type="SUPFAM" id="SSF144091">
    <property type="entry name" value="Rhomboid-like"/>
    <property type="match status" value="1"/>
</dbReference>
<evidence type="ECO:0000256" key="7">
    <source>
        <dbReference type="SAM" id="Phobius"/>
    </source>
</evidence>
<feature type="transmembrane region" description="Helical" evidence="7">
    <location>
        <begin position="202"/>
        <end position="219"/>
    </location>
</feature>
<dbReference type="Proteomes" id="UP000316181">
    <property type="component" value="Unassembled WGS sequence"/>
</dbReference>
<dbReference type="GO" id="GO:0016020">
    <property type="term" value="C:membrane"/>
    <property type="evidence" value="ECO:0007669"/>
    <property type="project" value="UniProtKB-SubCell"/>
</dbReference>
<dbReference type="PANTHER" id="PTHR43731">
    <property type="entry name" value="RHOMBOID PROTEASE"/>
    <property type="match status" value="1"/>
</dbReference>
<dbReference type="RefSeq" id="WP_142112063.1">
    <property type="nucleotide sequence ID" value="NZ_BAAATB010000002.1"/>
</dbReference>
<dbReference type="EMBL" id="VFNV01000001">
    <property type="protein sequence ID" value="TQK76641.1"/>
    <property type="molecule type" value="Genomic_DNA"/>
</dbReference>
<keyword evidence="6 7" id="KW-0472">Membrane</keyword>
<dbReference type="GO" id="GO:0006508">
    <property type="term" value="P:proteolysis"/>
    <property type="evidence" value="ECO:0007669"/>
    <property type="project" value="UniProtKB-KW"/>
</dbReference>
<keyword evidence="5 7" id="KW-1133">Transmembrane helix</keyword>
<feature type="transmembrane region" description="Helical" evidence="7">
    <location>
        <begin position="144"/>
        <end position="164"/>
    </location>
</feature>
<keyword evidence="4" id="KW-0378">Hydrolase</keyword>
<feature type="transmembrane region" description="Helical" evidence="7">
    <location>
        <begin position="170"/>
        <end position="190"/>
    </location>
</feature>
<protein>
    <submittedName>
        <fullName evidence="9">Membrane associated rhomboid family serine protease</fullName>
    </submittedName>
</protein>
<proteinExistence type="inferred from homology"/>
<sequence>MSTPPTGAPARCANHPDRNAYVRCQRCGRPICGECARNAPVGVHCPSCAGDGHRNAARSILRSDTPVATYTIMALCVLAYGSQFILGSGWTSRWMFAPVVGDIEPWRFITAGFMHGGILHLAMNMIALWSVGMFLERSLGRTRFVSLYLLSILGGSVGVLLLASPTSESWYIGVLGASGGVFGLFAAVVFELKRLGQNAQSMLAIIGINLVFGFVFSGISWQGHVGGLVTGALLGFIYSRLSSPSQKLASYAATAGVAVLLIALAVIRYSTAGAVALSTVG</sequence>
<dbReference type="Gene3D" id="1.20.1540.10">
    <property type="entry name" value="Rhomboid-like"/>
    <property type="match status" value="1"/>
</dbReference>
<evidence type="ECO:0000256" key="1">
    <source>
        <dbReference type="ARBA" id="ARBA00004141"/>
    </source>
</evidence>
<evidence type="ECO:0000256" key="6">
    <source>
        <dbReference type="ARBA" id="ARBA00023136"/>
    </source>
</evidence>
<comment type="similarity">
    <text evidence="2">Belongs to the peptidase S54 family.</text>
</comment>
<comment type="caution">
    <text evidence="9">The sequence shown here is derived from an EMBL/GenBank/DDBJ whole genome shotgun (WGS) entry which is preliminary data.</text>
</comment>
<dbReference type="InterPro" id="IPR022764">
    <property type="entry name" value="Peptidase_S54_rhomboid_dom"/>
</dbReference>
<keyword evidence="10" id="KW-1185">Reference proteome</keyword>
<dbReference type="AlphaFoldDB" id="A0A542SPU1"/>
<evidence type="ECO:0000256" key="4">
    <source>
        <dbReference type="ARBA" id="ARBA00022801"/>
    </source>
</evidence>
<dbReference type="InterPro" id="IPR050925">
    <property type="entry name" value="Rhomboid_protease_S54"/>
</dbReference>
<reference evidence="9 10" key="1">
    <citation type="submission" date="2019-06" db="EMBL/GenBank/DDBJ databases">
        <title>Sequencing the genomes of 1000 actinobacteria strains.</title>
        <authorList>
            <person name="Klenk H.-P."/>
        </authorList>
    </citation>
    <scope>NUCLEOTIDE SEQUENCE [LARGE SCALE GENOMIC DNA]</scope>
    <source>
        <strain evidence="9 10">DSM 10596</strain>
    </source>
</reference>
<dbReference type="Pfam" id="PF01694">
    <property type="entry name" value="Rhomboid"/>
    <property type="match status" value="1"/>
</dbReference>
<dbReference type="PANTHER" id="PTHR43731:SF14">
    <property type="entry name" value="PRESENILIN-ASSOCIATED RHOMBOID-LIKE PROTEIN, MITOCHONDRIAL"/>
    <property type="match status" value="1"/>
</dbReference>
<evidence type="ECO:0000256" key="5">
    <source>
        <dbReference type="ARBA" id="ARBA00022989"/>
    </source>
</evidence>
<feature type="transmembrane region" description="Helical" evidence="7">
    <location>
        <begin position="248"/>
        <end position="267"/>
    </location>
</feature>
<feature type="domain" description="Peptidase S54 rhomboid" evidence="8">
    <location>
        <begin position="104"/>
        <end position="240"/>
    </location>
</feature>
<feature type="transmembrane region" description="Helical" evidence="7">
    <location>
        <begin position="67"/>
        <end position="86"/>
    </location>
</feature>
<evidence type="ECO:0000313" key="9">
    <source>
        <dbReference type="EMBL" id="TQK76641.1"/>
    </source>
</evidence>
<organism evidence="9 10">
    <name type="scientific">Rarobacter incanus</name>
    <dbReference type="NCBI Taxonomy" id="153494"/>
    <lineage>
        <taxon>Bacteria</taxon>
        <taxon>Bacillati</taxon>
        <taxon>Actinomycetota</taxon>
        <taxon>Actinomycetes</taxon>
        <taxon>Micrococcales</taxon>
        <taxon>Rarobacteraceae</taxon>
        <taxon>Rarobacter</taxon>
    </lineage>
</organism>
<evidence type="ECO:0000259" key="8">
    <source>
        <dbReference type="Pfam" id="PF01694"/>
    </source>
</evidence>
<gene>
    <name evidence="9" type="ORF">FB389_1326</name>
</gene>
<evidence type="ECO:0000313" key="10">
    <source>
        <dbReference type="Proteomes" id="UP000316181"/>
    </source>
</evidence>